<organism evidence="2">
    <name type="scientific">Auxenochlorella protothecoides</name>
    <name type="common">Green microalga</name>
    <name type="synonym">Chlorella protothecoides</name>
    <dbReference type="NCBI Taxonomy" id="3075"/>
    <lineage>
        <taxon>Eukaryota</taxon>
        <taxon>Viridiplantae</taxon>
        <taxon>Chlorophyta</taxon>
        <taxon>core chlorophytes</taxon>
        <taxon>Trebouxiophyceae</taxon>
        <taxon>Chlorellales</taxon>
        <taxon>Chlorellaceae</taxon>
        <taxon>Auxenochlorella</taxon>
    </lineage>
</organism>
<protein>
    <submittedName>
        <fullName evidence="2">Uncharacterized protein</fullName>
    </submittedName>
</protein>
<feature type="region of interest" description="Disordered" evidence="1">
    <location>
        <begin position="347"/>
        <end position="398"/>
    </location>
</feature>
<dbReference type="EMBL" id="GDKF01009947">
    <property type="protein sequence ID" value="JAT68675.1"/>
    <property type="molecule type" value="Transcribed_RNA"/>
</dbReference>
<name>A0A1D1ZPM2_AUXPR</name>
<evidence type="ECO:0000313" key="2">
    <source>
        <dbReference type="EMBL" id="JAT68675.1"/>
    </source>
</evidence>
<gene>
    <name evidence="2" type="ORF">g.42391</name>
</gene>
<feature type="compositionally biased region" description="Basic and acidic residues" evidence="1">
    <location>
        <begin position="347"/>
        <end position="358"/>
    </location>
</feature>
<dbReference type="AlphaFoldDB" id="A0A1D1ZPM2"/>
<feature type="compositionally biased region" description="Low complexity" evidence="1">
    <location>
        <begin position="277"/>
        <end position="288"/>
    </location>
</feature>
<feature type="compositionally biased region" description="Basic and acidic residues" evidence="1">
    <location>
        <begin position="260"/>
        <end position="276"/>
    </location>
</feature>
<reference evidence="2" key="1">
    <citation type="submission" date="2015-08" db="EMBL/GenBank/DDBJ databases">
        <authorList>
            <person name="Babu N.S."/>
            <person name="Beckwith C.J."/>
            <person name="Beseler K.G."/>
            <person name="Brison A."/>
            <person name="Carone J.V."/>
            <person name="Caskin T.P."/>
            <person name="Diamond M."/>
            <person name="Durham M.E."/>
            <person name="Foxe J.M."/>
            <person name="Go M."/>
            <person name="Henderson B.A."/>
            <person name="Jones I.B."/>
            <person name="McGettigan J.A."/>
            <person name="Micheletti S.J."/>
            <person name="Nasrallah M.E."/>
            <person name="Ortiz D."/>
            <person name="Piller C.R."/>
            <person name="Privatt S.R."/>
            <person name="Schneider S.L."/>
            <person name="Sharp S."/>
            <person name="Smith T.C."/>
            <person name="Stanton J.D."/>
            <person name="Ullery H.E."/>
            <person name="Wilson R.J."/>
            <person name="Serrano M.G."/>
            <person name="Buck G."/>
            <person name="Lee V."/>
            <person name="Wang Y."/>
            <person name="Carvalho R."/>
            <person name="Voegtly L."/>
            <person name="Shi R."/>
            <person name="Duckworth R."/>
            <person name="Johnson A."/>
            <person name="Loviza R."/>
            <person name="Walstead R."/>
            <person name="Shah Z."/>
            <person name="Kiflezghi M."/>
            <person name="Wade K."/>
            <person name="Ball S.L."/>
            <person name="Bradley K.W."/>
            <person name="Asai D.J."/>
            <person name="Bowman C.A."/>
            <person name="Russell D.A."/>
            <person name="Pope W.H."/>
            <person name="Jacobs-Sera D."/>
            <person name="Hendrix R.W."/>
            <person name="Hatfull G.F."/>
        </authorList>
    </citation>
    <scope>NUCLEOTIDE SEQUENCE</scope>
</reference>
<proteinExistence type="predicted"/>
<accession>A0A1D1ZPM2</accession>
<feature type="compositionally biased region" description="Low complexity" evidence="1">
    <location>
        <begin position="315"/>
        <end position="334"/>
    </location>
</feature>
<sequence length="553" mass="57752">MPALSGTPKMEAGEETSRCDVDYIHRVFSVQDHFPAEEIEHIAHQAGCSEAEVRAHLMRLQTKVRLALKAQAVHPPPPAHLGSQEARSAARAATLARLDALLDGSGAVAGVARCPAFMVLARGPTTPVVRCAVLRALCATCEARGEAAALLTGAGAEALTTHAVTWLCEGEVAAHHTVMLCALRALRLLPPWHGARAEAQLLRRRVQALRASRLPAVAAAAREVERAWWPAEGEAACGGPLPRSGAGSEAPESPPPAARGRAEPHGPGRPRSEPRHAASGAAKRGAASLPAPSSQPKRHAVPQPRGVVLPRRHSSPGPAAAAAPATRPAAAPSVAPAYHSGTLQSMDDRRHRQERGHAGAEQASRGPGAADAPRQPAPALAGGPKSVQPLPDRRFAQMPPIPAPVAAALGRAPALLSAEIRTAHAEHAASLALARLRRLRGAEVDLTECEAGVEATAPRWRVPAAAAAGRLRLQYGRESAERWAGAGAALHARRGSTPSLLPDALDADTAPPQPPAAIPFFPVDQGEMEQQQIAMMQAGVRLPDYLFRGFACV</sequence>
<feature type="region of interest" description="Disordered" evidence="1">
    <location>
        <begin position="238"/>
        <end position="334"/>
    </location>
</feature>
<evidence type="ECO:0000256" key="1">
    <source>
        <dbReference type="SAM" id="MobiDB-lite"/>
    </source>
</evidence>